<evidence type="ECO:0000313" key="3">
    <source>
        <dbReference type="WBParaSite" id="OFLC_0001173401-mRNA-1"/>
    </source>
</evidence>
<dbReference type="WBParaSite" id="OFLC_0001173401-mRNA-1">
    <property type="protein sequence ID" value="OFLC_0001173401-mRNA-1"/>
    <property type="gene ID" value="OFLC_0001173401"/>
</dbReference>
<proteinExistence type="predicted"/>
<evidence type="ECO:0000313" key="1">
    <source>
        <dbReference type="EMBL" id="VDO78777.1"/>
    </source>
</evidence>
<protein>
    <submittedName>
        <fullName evidence="3">NR LBD domain-containing protein</fullName>
    </submittedName>
</protein>
<sequence>CSDDILKDINSRIGLCQVIANKIDWEDVEDNTLLMLKLLIKFTAMFDKQISEFYKADDELASIRFLIAFGLLNEKYSAAHFIDELILVKAMQFCIHQTDLKRWSILMDIAMLFPYFETALQEVSLLCNSFNILQNV</sequence>
<name>A0A183HW72_9BILA</name>
<dbReference type="AlphaFoldDB" id="A0A183HW72"/>
<gene>
    <name evidence="1" type="ORF">OFLC_LOCUS11736</name>
</gene>
<evidence type="ECO:0000313" key="2">
    <source>
        <dbReference type="Proteomes" id="UP000267606"/>
    </source>
</evidence>
<accession>A0A183HW72</accession>
<reference evidence="1 2" key="2">
    <citation type="submission" date="2018-11" db="EMBL/GenBank/DDBJ databases">
        <authorList>
            <consortium name="Pathogen Informatics"/>
        </authorList>
    </citation>
    <scope>NUCLEOTIDE SEQUENCE [LARGE SCALE GENOMIC DNA]</scope>
</reference>
<dbReference type="Proteomes" id="UP000267606">
    <property type="component" value="Unassembled WGS sequence"/>
</dbReference>
<organism evidence="3">
    <name type="scientific">Onchocerca flexuosa</name>
    <dbReference type="NCBI Taxonomy" id="387005"/>
    <lineage>
        <taxon>Eukaryota</taxon>
        <taxon>Metazoa</taxon>
        <taxon>Ecdysozoa</taxon>
        <taxon>Nematoda</taxon>
        <taxon>Chromadorea</taxon>
        <taxon>Rhabditida</taxon>
        <taxon>Spirurina</taxon>
        <taxon>Spiruromorpha</taxon>
        <taxon>Filarioidea</taxon>
        <taxon>Onchocercidae</taxon>
        <taxon>Onchocerca</taxon>
    </lineage>
</organism>
<dbReference type="STRING" id="387005.A0A183HW72"/>
<dbReference type="EMBL" id="UZAJ01017360">
    <property type="protein sequence ID" value="VDO78777.1"/>
    <property type="molecule type" value="Genomic_DNA"/>
</dbReference>
<keyword evidence="2" id="KW-1185">Reference proteome</keyword>
<reference evidence="3" key="1">
    <citation type="submission" date="2016-06" db="UniProtKB">
        <authorList>
            <consortium name="WormBaseParasite"/>
        </authorList>
    </citation>
    <scope>IDENTIFICATION</scope>
</reference>